<evidence type="ECO:0000259" key="2">
    <source>
        <dbReference type="PROSITE" id="PS50830"/>
    </source>
</evidence>
<evidence type="ECO:0000313" key="4">
    <source>
        <dbReference type="Proteomes" id="UP000231098"/>
    </source>
</evidence>
<protein>
    <recommendedName>
        <fullName evidence="2">TNase-like domain-containing protein</fullName>
    </recommendedName>
</protein>
<keyword evidence="1" id="KW-0812">Transmembrane</keyword>
<dbReference type="Gene3D" id="2.40.50.90">
    <property type="match status" value="1"/>
</dbReference>
<dbReference type="EMBL" id="PEYV01000063">
    <property type="protein sequence ID" value="PIS21229.1"/>
    <property type="molecule type" value="Genomic_DNA"/>
</dbReference>
<evidence type="ECO:0000256" key="1">
    <source>
        <dbReference type="SAM" id="Phobius"/>
    </source>
</evidence>
<keyword evidence="1" id="KW-1133">Transmembrane helix</keyword>
<comment type="caution">
    <text evidence="3">The sequence shown here is derived from an EMBL/GenBank/DDBJ whole genome shotgun (WGS) entry which is preliminary data.</text>
</comment>
<dbReference type="SUPFAM" id="SSF50199">
    <property type="entry name" value="Staphylococcal nuclease"/>
    <property type="match status" value="1"/>
</dbReference>
<dbReference type="InterPro" id="IPR035437">
    <property type="entry name" value="SNase_OB-fold_sf"/>
</dbReference>
<gene>
    <name evidence="3" type="ORF">COT51_03900</name>
</gene>
<name>A0A2H0XAN0_UNCKA</name>
<keyword evidence="1" id="KW-0472">Membrane</keyword>
<organism evidence="3 4">
    <name type="scientific">candidate division WWE3 bacterium CG08_land_8_20_14_0_20_41_15</name>
    <dbReference type="NCBI Taxonomy" id="1975086"/>
    <lineage>
        <taxon>Bacteria</taxon>
        <taxon>Katanobacteria</taxon>
    </lineage>
</organism>
<feature type="transmembrane region" description="Helical" evidence="1">
    <location>
        <begin position="9"/>
        <end position="28"/>
    </location>
</feature>
<dbReference type="Pfam" id="PF00565">
    <property type="entry name" value="SNase"/>
    <property type="match status" value="1"/>
</dbReference>
<dbReference type="Proteomes" id="UP000231098">
    <property type="component" value="Unassembled WGS sequence"/>
</dbReference>
<dbReference type="InterPro" id="IPR016071">
    <property type="entry name" value="Staphylococal_nuclease_OB-fold"/>
</dbReference>
<sequence length="221" mass="24739">MPAIFKNKFVSYLTVTIVSLLLGSVVYYQNQVKKLEQGNKVVDVFDGDTMKLQSGQRVRLKTANAPELTLCGGAEAKELMEKLSLNKVIRLEEAVLDRWGRWTGLVYVDDSLLDEEMIRAGWAKYNSTKSTRVNDLKAASKYAQENALGIYNKKCRQTENLANPKCNIKGNIDQKKDVLVYHLPGCPGYDQTIIELSDGDAWFCTEEEAVKAGFKKASACK</sequence>
<reference evidence="4" key="1">
    <citation type="submission" date="2017-09" db="EMBL/GenBank/DDBJ databases">
        <title>Depth-based differentiation of microbial function through sediment-hosted aquifers and enrichment of novel symbionts in the deep terrestrial subsurface.</title>
        <authorList>
            <person name="Probst A.J."/>
            <person name="Ladd B."/>
            <person name="Jarett J.K."/>
            <person name="Geller-Mcgrath D.E."/>
            <person name="Sieber C.M.K."/>
            <person name="Emerson J.B."/>
            <person name="Anantharaman K."/>
            <person name="Thomas B.C."/>
            <person name="Malmstrom R."/>
            <person name="Stieglmeier M."/>
            <person name="Klingl A."/>
            <person name="Woyke T."/>
            <person name="Ryan C.M."/>
            <person name="Banfield J.F."/>
        </authorList>
    </citation>
    <scope>NUCLEOTIDE SEQUENCE [LARGE SCALE GENOMIC DNA]</scope>
</reference>
<accession>A0A2H0XAN0</accession>
<dbReference type="PROSITE" id="PS50830">
    <property type="entry name" value="TNASE_3"/>
    <property type="match status" value="1"/>
</dbReference>
<evidence type="ECO:0000313" key="3">
    <source>
        <dbReference type="EMBL" id="PIS21229.1"/>
    </source>
</evidence>
<feature type="domain" description="TNase-like" evidence="2">
    <location>
        <begin position="35"/>
        <end position="153"/>
    </location>
</feature>
<dbReference type="SMART" id="SM00318">
    <property type="entry name" value="SNc"/>
    <property type="match status" value="1"/>
</dbReference>
<dbReference type="AlphaFoldDB" id="A0A2H0XAN0"/>
<proteinExistence type="predicted"/>